<evidence type="ECO:0000256" key="5">
    <source>
        <dbReference type="ARBA" id="ARBA00022989"/>
    </source>
</evidence>
<gene>
    <name evidence="11" type="primary">SUSD1</name>
    <name evidence="11" type="ORF">AMEX_G25177</name>
</gene>
<evidence type="ECO:0000256" key="6">
    <source>
        <dbReference type="ARBA" id="ARBA00023136"/>
    </source>
</evidence>
<comment type="caution">
    <text evidence="11">The sequence shown here is derived from an EMBL/GenBank/DDBJ whole genome shotgun (WGS) entry which is preliminary data.</text>
</comment>
<evidence type="ECO:0000313" key="12">
    <source>
        <dbReference type="Proteomes" id="UP000752171"/>
    </source>
</evidence>
<keyword evidence="8" id="KW-0325">Glycoprotein</keyword>
<dbReference type="Pfam" id="PF23144">
    <property type="entry name" value="Fn3_PTPRU"/>
    <property type="match status" value="1"/>
</dbReference>
<evidence type="ECO:0000256" key="3">
    <source>
        <dbReference type="ARBA" id="ARBA00022729"/>
    </source>
</evidence>
<dbReference type="OrthoDB" id="9943809at2759"/>
<evidence type="ECO:0000259" key="10">
    <source>
        <dbReference type="PROSITE" id="PS50923"/>
    </source>
</evidence>
<feature type="domain" description="Sushi" evidence="10">
    <location>
        <begin position="97"/>
        <end position="152"/>
    </location>
</feature>
<dbReference type="SUPFAM" id="SSF57535">
    <property type="entry name" value="Complement control module/SCR domain"/>
    <property type="match status" value="3"/>
</dbReference>
<proteinExistence type="predicted"/>
<keyword evidence="4" id="KW-0677">Repeat</keyword>
<dbReference type="PANTHER" id="PTHR24051">
    <property type="entry name" value="SUSHI DOMAIN-CONTAINING PROTEIN 1"/>
    <property type="match status" value="1"/>
</dbReference>
<evidence type="ECO:0000256" key="7">
    <source>
        <dbReference type="ARBA" id="ARBA00023157"/>
    </source>
</evidence>
<dbReference type="InterPro" id="IPR057598">
    <property type="entry name" value="Fn3_PTPRU"/>
</dbReference>
<protein>
    <submittedName>
        <fullName evidence="11">Sushi, von Willebrand factor type A, EGF and pentraxin domain-containing protein 1</fullName>
    </submittedName>
</protein>
<evidence type="ECO:0000256" key="1">
    <source>
        <dbReference type="ARBA" id="ARBA00004479"/>
    </source>
</evidence>
<dbReference type="AlphaFoldDB" id="A0A8T2KQI2"/>
<keyword evidence="3" id="KW-0732">Signal</keyword>
<keyword evidence="5" id="KW-1133">Transmembrane helix</keyword>
<keyword evidence="6" id="KW-0472">Membrane</keyword>
<keyword evidence="2" id="KW-0812">Transmembrane</keyword>
<reference evidence="11 12" key="1">
    <citation type="submission" date="2021-07" db="EMBL/GenBank/DDBJ databases">
        <authorList>
            <person name="Imarazene B."/>
            <person name="Zahm M."/>
            <person name="Klopp C."/>
            <person name="Cabau C."/>
            <person name="Beille S."/>
            <person name="Jouanno E."/>
            <person name="Castinel A."/>
            <person name="Lluch J."/>
            <person name="Gil L."/>
            <person name="Kuchtly C."/>
            <person name="Lopez Roques C."/>
            <person name="Donnadieu C."/>
            <person name="Parrinello H."/>
            <person name="Journot L."/>
            <person name="Du K."/>
            <person name="Schartl M."/>
            <person name="Retaux S."/>
            <person name="Guiguen Y."/>
        </authorList>
    </citation>
    <scope>NUCLEOTIDE SEQUENCE [LARGE SCALE GENOMIC DNA]</scope>
    <source>
        <strain evidence="11">Pach_M1</strain>
        <tissue evidence="11">Testis</tissue>
    </source>
</reference>
<evidence type="ECO:0000256" key="8">
    <source>
        <dbReference type="ARBA" id="ARBA00023180"/>
    </source>
</evidence>
<dbReference type="Proteomes" id="UP000752171">
    <property type="component" value="Unassembled WGS sequence"/>
</dbReference>
<dbReference type="EMBL" id="JAICCE010000022">
    <property type="protein sequence ID" value="KAG9261598.1"/>
    <property type="molecule type" value="Genomic_DNA"/>
</dbReference>
<dbReference type="SMART" id="SM00032">
    <property type="entry name" value="CCP"/>
    <property type="match status" value="2"/>
</dbReference>
<dbReference type="Gene3D" id="2.20.28.230">
    <property type="match status" value="1"/>
</dbReference>
<comment type="caution">
    <text evidence="9">Lacks conserved residue(s) required for the propagation of feature annotation.</text>
</comment>
<organism evidence="11 12">
    <name type="scientific">Astyanax mexicanus</name>
    <name type="common">Blind cave fish</name>
    <name type="synonym">Astyanax fasciatus mexicanus</name>
    <dbReference type="NCBI Taxonomy" id="7994"/>
    <lineage>
        <taxon>Eukaryota</taxon>
        <taxon>Metazoa</taxon>
        <taxon>Chordata</taxon>
        <taxon>Craniata</taxon>
        <taxon>Vertebrata</taxon>
        <taxon>Euteleostomi</taxon>
        <taxon>Actinopterygii</taxon>
        <taxon>Neopterygii</taxon>
        <taxon>Teleostei</taxon>
        <taxon>Ostariophysi</taxon>
        <taxon>Characiformes</taxon>
        <taxon>Characoidei</taxon>
        <taxon>Acestrorhamphidae</taxon>
        <taxon>Acestrorhamphinae</taxon>
        <taxon>Astyanax</taxon>
    </lineage>
</organism>
<keyword evidence="9" id="KW-0768">Sushi</keyword>
<comment type="subcellular location">
    <subcellularLocation>
        <location evidence="1">Membrane</location>
        <topology evidence="1">Single-pass type I membrane protein</topology>
    </subcellularLocation>
</comment>
<evidence type="ECO:0000313" key="11">
    <source>
        <dbReference type="EMBL" id="KAG9261598.1"/>
    </source>
</evidence>
<accession>A0A8T2KQI2</accession>
<dbReference type="GO" id="GO:0016020">
    <property type="term" value="C:membrane"/>
    <property type="evidence" value="ECO:0007669"/>
    <property type="project" value="UniProtKB-SubCell"/>
</dbReference>
<sequence length="405" mass="44881">MLWNGLSKVGTEVLHKCVDGFYNVGKEDVSVCSSRGAWSRPHFLCRVDCGAPAPLPNTVLSWEGSSGLGSVAVYECEDGYRGVSAASVSVCGSNSRWYCGPTPLIPHSEVLWENSTVVVHRCVKGFYRLTGSHFSVCGLSGRWQVATLRCRVRFGVRGLAVFKERCLQWRSESETEDYKEHYSQVMLIGQREFDCSFSDRRRKLISSAAPKPVLCLNLQPATNYTITVTAQSTGDMSTVTTNTSLPAPTPEVRYVEVDSLAPTLSLRRFTSTLDPIVYQVMVIPVDDVLVFDCGSSVVVWRGCGGQYVAAELGLRGLGRDVNFTLGDGVLYGQFYNAPLEPGRDYYIILRTVCQWRQQSCVFWAKARNILRHHRVCSPNLRLHRGAGHGGHPGLLLQLVRTCDLI</sequence>
<evidence type="ECO:0000256" key="2">
    <source>
        <dbReference type="ARBA" id="ARBA00022692"/>
    </source>
</evidence>
<evidence type="ECO:0000256" key="4">
    <source>
        <dbReference type="ARBA" id="ARBA00022737"/>
    </source>
</evidence>
<feature type="domain" description="Sushi" evidence="10">
    <location>
        <begin position="1"/>
        <end position="47"/>
    </location>
</feature>
<dbReference type="PROSITE" id="PS50923">
    <property type="entry name" value="SUSHI"/>
    <property type="match status" value="2"/>
</dbReference>
<dbReference type="InterPro" id="IPR035976">
    <property type="entry name" value="Sushi/SCR/CCP_sf"/>
</dbReference>
<dbReference type="Gene3D" id="2.10.70.10">
    <property type="entry name" value="Complement Module, domain 1"/>
    <property type="match status" value="1"/>
</dbReference>
<name>A0A8T2KQI2_ASTMX</name>
<dbReference type="PANTHER" id="PTHR24051:SF5">
    <property type="entry name" value="SUSHI DOMAIN-CONTAINING PROTEIN 1"/>
    <property type="match status" value="1"/>
</dbReference>
<evidence type="ECO:0000256" key="9">
    <source>
        <dbReference type="PROSITE-ProRule" id="PRU00302"/>
    </source>
</evidence>
<dbReference type="InterPro" id="IPR000436">
    <property type="entry name" value="Sushi_SCR_CCP_dom"/>
</dbReference>
<dbReference type="CDD" id="cd00033">
    <property type="entry name" value="CCP"/>
    <property type="match status" value="2"/>
</dbReference>
<dbReference type="InterPro" id="IPR051622">
    <property type="entry name" value="R-tyr_protein_phosphatases"/>
</dbReference>
<dbReference type="Pfam" id="PF00084">
    <property type="entry name" value="Sushi"/>
    <property type="match status" value="1"/>
</dbReference>
<keyword evidence="7" id="KW-1015">Disulfide bond</keyword>